<dbReference type="NCBIfam" id="TIGR01224">
    <property type="entry name" value="hutI"/>
    <property type="match status" value="1"/>
</dbReference>
<evidence type="ECO:0000313" key="9">
    <source>
        <dbReference type="EMBL" id="CBI00192.1"/>
    </source>
</evidence>
<evidence type="ECO:0000256" key="5">
    <source>
        <dbReference type="ARBA" id="ARBA00022808"/>
    </source>
</evidence>
<dbReference type="InterPro" id="IPR006680">
    <property type="entry name" value="Amidohydro-rel"/>
</dbReference>
<keyword evidence="3" id="KW-0479">Metal-binding</keyword>
<gene>
    <name evidence="9" type="primary">hutI</name>
    <name evidence="9" type="ORF">CARN3_1190</name>
</gene>
<comment type="pathway">
    <text evidence="1">Amino-acid degradation.</text>
</comment>
<organism evidence="9">
    <name type="scientific">mine drainage metagenome</name>
    <dbReference type="NCBI Taxonomy" id="410659"/>
    <lineage>
        <taxon>unclassified sequences</taxon>
        <taxon>metagenomes</taxon>
        <taxon>ecological metagenomes</taxon>
    </lineage>
</organism>
<dbReference type="GO" id="GO:0046872">
    <property type="term" value="F:metal ion binding"/>
    <property type="evidence" value="ECO:0007669"/>
    <property type="project" value="UniProtKB-KW"/>
</dbReference>
<dbReference type="AlphaFoldDB" id="E6PZ33"/>
<dbReference type="EC" id="3.5.2.7" evidence="2"/>
<dbReference type="GO" id="GO:0050480">
    <property type="term" value="F:imidazolonepropionase activity"/>
    <property type="evidence" value="ECO:0007669"/>
    <property type="project" value="UniProtKB-EC"/>
</dbReference>
<evidence type="ECO:0000256" key="1">
    <source>
        <dbReference type="ARBA" id="ARBA00005023"/>
    </source>
</evidence>
<evidence type="ECO:0000256" key="7">
    <source>
        <dbReference type="ARBA" id="ARBA00023004"/>
    </source>
</evidence>
<reference evidence="9" key="1">
    <citation type="submission" date="2009-10" db="EMBL/GenBank/DDBJ databases">
        <title>Diversity of trophic interactions inside an arsenic-rich microbial ecosystem.</title>
        <authorList>
            <person name="Bertin P.N."/>
            <person name="Heinrich-Salmeron A."/>
            <person name="Pelletier E."/>
            <person name="Goulhen-Chollet F."/>
            <person name="Arsene-Ploetze F."/>
            <person name="Gallien S."/>
            <person name="Calteau A."/>
            <person name="Vallenet D."/>
            <person name="Casiot C."/>
            <person name="Chane-Woon-Ming B."/>
            <person name="Giloteaux L."/>
            <person name="Barakat M."/>
            <person name="Bonnefoy V."/>
            <person name="Bruneel O."/>
            <person name="Chandler M."/>
            <person name="Cleiss J."/>
            <person name="Duran R."/>
            <person name="Elbaz-Poulichet F."/>
            <person name="Fonknechten N."/>
            <person name="Lauga B."/>
            <person name="Mornico D."/>
            <person name="Ortet P."/>
            <person name="Schaeffer C."/>
            <person name="Siguier P."/>
            <person name="Alexander Thil Smith A."/>
            <person name="Van Dorsselaer A."/>
            <person name="Weissenbach J."/>
            <person name="Medigue C."/>
            <person name="Le Paslier D."/>
        </authorList>
    </citation>
    <scope>NUCLEOTIDE SEQUENCE</scope>
</reference>
<dbReference type="GO" id="GO:0019556">
    <property type="term" value="P:L-histidine catabolic process to glutamate and formamide"/>
    <property type="evidence" value="ECO:0007669"/>
    <property type="project" value="InterPro"/>
</dbReference>
<evidence type="ECO:0000256" key="4">
    <source>
        <dbReference type="ARBA" id="ARBA00022801"/>
    </source>
</evidence>
<dbReference type="Gene3D" id="3.20.20.140">
    <property type="entry name" value="Metal-dependent hydrolases"/>
    <property type="match status" value="1"/>
</dbReference>
<keyword evidence="5" id="KW-0369">Histidine metabolism</keyword>
<dbReference type="InterPro" id="IPR005920">
    <property type="entry name" value="HutI"/>
</dbReference>
<dbReference type="FunFam" id="3.20.20.140:FF:000007">
    <property type="entry name" value="Imidazolonepropionase"/>
    <property type="match status" value="1"/>
</dbReference>
<dbReference type="InterPro" id="IPR032466">
    <property type="entry name" value="Metal_Hydrolase"/>
</dbReference>
<dbReference type="GO" id="GO:0005737">
    <property type="term" value="C:cytoplasm"/>
    <property type="evidence" value="ECO:0007669"/>
    <property type="project" value="InterPro"/>
</dbReference>
<dbReference type="HAMAP" id="MF_00372">
    <property type="entry name" value="HutI"/>
    <property type="match status" value="1"/>
</dbReference>
<dbReference type="Pfam" id="PF01979">
    <property type="entry name" value="Amidohydro_1"/>
    <property type="match status" value="1"/>
</dbReference>
<evidence type="ECO:0000256" key="2">
    <source>
        <dbReference type="ARBA" id="ARBA00012864"/>
    </source>
</evidence>
<keyword evidence="6" id="KW-0862">Zinc</keyword>
<protein>
    <recommendedName>
        <fullName evidence="2">imidazolonepropionase</fullName>
        <ecNumber evidence="2">3.5.2.7</ecNumber>
    </recommendedName>
</protein>
<accession>E6PZ33</accession>
<comment type="caution">
    <text evidence="9">The sequence shown here is derived from an EMBL/GenBank/DDBJ whole genome shotgun (WGS) entry which is preliminary data.</text>
</comment>
<evidence type="ECO:0000256" key="6">
    <source>
        <dbReference type="ARBA" id="ARBA00022833"/>
    </source>
</evidence>
<dbReference type="InterPro" id="IPR011059">
    <property type="entry name" value="Metal-dep_hydrolase_composite"/>
</dbReference>
<dbReference type="SUPFAM" id="SSF51556">
    <property type="entry name" value="Metallo-dependent hydrolases"/>
    <property type="match status" value="1"/>
</dbReference>
<keyword evidence="4 9" id="KW-0378">Hydrolase</keyword>
<dbReference type="EMBL" id="CABN01000102">
    <property type="protein sequence ID" value="CBI00192.1"/>
    <property type="molecule type" value="Genomic_DNA"/>
</dbReference>
<name>E6PZ33_9ZZZZ</name>
<dbReference type="SUPFAM" id="SSF51338">
    <property type="entry name" value="Composite domain of metallo-dependent hydrolases"/>
    <property type="match status" value="1"/>
</dbReference>
<dbReference type="Gene3D" id="2.30.40.10">
    <property type="entry name" value="Urease, subunit C, domain 1"/>
    <property type="match status" value="1"/>
</dbReference>
<sequence length="418" mass="44803">MQNEGVLAIVNIGQLVTLAGPARARVGAEMRELGLVADGVVLVEAGRVARVGRRSDLRAEIGRADEVVDAGGGMVTPGFVDAHTHLVFAGNRAAEYEQRIGGASYQEIAAAGGGIQSTVALTRKATEAELLVQTRRRRDWMLRGGTTTIEAKSGYGLERETELRQLRVMATLDEEGPVRIVPTLLAAHTVAREFAGRRSEYVRWVAEELVPEVASLKLARYCDAFCDDHAFTVEETRVVLEAARRHGMGLRLHAEQFRPGTGAELAAELGAATADHLETVTEAGLIALRDAGVQPVLLPASVFCLSRAEYPNARRMIELGLGVVLATDFNPGSSPAPSMTFTMSLACLQMRMLPSEALVATTINAAYSLGLGTEVGSIEVGKQANVLVHECGDYRELAYYAAAPLCPRVWIGGREVTL</sequence>
<dbReference type="PANTHER" id="PTHR42752">
    <property type="entry name" value="IMIDAZOLONEPROPIONASE"/>
    <property type="match status" value="1"/>
</dbReference>
<proteinExistence type="inferred from homology"/>
<keyword evidence="7" id="KW-0408">Iron</keyword>
<evidence type="ECO:0000256" key="3">
    <source>
        <dbReference type="ARBA" id="ARBA00022723"/>
    </source>
</evidence>
<feature type="domain" description="Amidohydrolase-related" evidence="8">
    <location>
        <begin position="74"/>
        <end position="389"/>
    </location>
</feature>
<evidence type="ECO:0000259" key="8">
    <source>
        <dbReference type="Pfam" id="PF01979"/>
    </source>
</evidence>
<dbReference type="PANTHER" id="PTHR42752:SF1">
    <property type="entry name" value="IMIDAZOLONEPROPIONASE-RELATED"/>
    <property type="match status" value="1"/>
</dbReference>